<dbReference type="InterPro" id="IPR000477">
    <property type="entry name" value="RT_dom"/>
</dbReference>
<evidence type="ECO:0000313" key="2">
    <source>
        <dbReference type="EMBL" id="VDP09726.1"/>
    </source>
</evidence>
<dbReference type="EMBL" id="UZAH01030218">
    <property type="protein sequence ID" value="VDP09726.1"/>
    <property type="molecule type" value="Genomic_DNA"/>
</dbReference>
<feature type="domain" description="Reverse transcriptase" evidence="1">
    <location>
        <begin position="1"/>
        <end position="213"/>
    </location>
</feature>
<dbReference type="PROSITE" id="PS50878">
    <property type="entry name" value="RT_POL"/>
    <property type="match status" value="1"/>
</dbReference>
<sequence length="213" mass="24417">MTKMCEKLRNTIKRTLGRVMNTKTVKRFSLACPVVPTYYALVKTHKIPEGIDLRHLLFLVKLLSPLLHHVAAHIVNVEEFITALNRCEIPSDTCYASFDAVSLYTNVNNTEAINAVLELLRRHHEEIHNFGMTEEDIQALLETILKCNIFQFDGVFYAQKRGLAMGLRIAPLLAIVYLDRIERRSLTQGIVFYKRYIDDVFVIGSTALDLYDT</sequence>
<proteinExistence type="predicted"/>
<keyword evidence="3" id="KW-1185">Reference proteome</keyword>
<dbReference type="PANTHER" id="PTHR21301">
    <property type="entry name" value="REVERSE TRANSCRIPTASE"/>
    <property type="match status" value="1"/>
</dbReference>
<reference evidence="2 3" key="1">
    <citation type="submission" date="2018-11" db="EMBL/GenBank/DDBJ databases">
        <authorList>
            <consortium name="Pathogen Informatics"/>
        </authorList>
    </citation>
    <scope>NUCLEOTIDE SEQUENCE [LARGE SCALE GENOMIC DNA]</scope>
</reference>
<evidence type="ECO:0000259" key="1">
    <source>
        <dbReference type="PROSITE" id="PS50878"/>
    </source>
</evidence>
<accession>A0A3P8ERE3</accession>
<organism evidence="3 4">
    <name type="scientific">Heligmosomoides polygyrus</name>
    <name type="common">Parasitic roundworm</name>
    <dbReference type="NCBI Taxonomy" id="6339"/>
    <lineage>
        <taxon>Eukaryota</taxon>
        <taxon>Metazoa</taxon>
        <taxon>Ecdysozoa</taxon>
        <taxon>Nematoda</taxon>
        <taxon>Chromadorea</taxon>
        <taxon>Rhabditida</taxon>
        <taxon>Rhabditina</taxon>
        <taxon>Rhabditomorpha</taxon>
        <taxon>Strongyloidea</taxon>
        <taxon>Heligmosomidae</taxon>
        <taxon>Heligmosomoides</taxon>
    </lineage>
</organism>
<dbReference type="Proteomes" id="UP000050761">
    <property type="component" value="Unassembled WGS sequence"/>
</dbReference>
<dbReference type="OrthoDB" id="5859040at2759"/>
<evidence type="ECO:0000313" key="4">
    <source>
        <dbReference type="WBParaSite" id="HPBE_0001772301-mRNA-1"/>
    </source>
</evidence>
<evidence type="ECO:0000313" key="3">
    <source>
        <dbReference type="Proteomes" id="UP000050761"/>
    </source>
</evidence>
<dbReference type="AlphaFoldDB" id="A0A183G7G0"/>
<dbReference type="Pfam" id="PF00078">
    <property type="entry name" value="RVT_1"/>
    <property type="match status" value="1"/>
</dbReference>
<reference evidence="4" key="2">
    <citation type="submission" date="2019-09" db="UniProtKB">
        <authorList>
            <consortium name="WormBaseParasite"/>
        </authorList>
    </citation>
    <scope>IDENTIFICATION</scope>
</reference>
<gene>
    <name evidence="2" type="ORF">HPBE_LOCUS17722</name>
</gene>
<name>A0A183G7G0_HELPZ</name>
<dbReference type="WBParaSite" id="HPBE_0001772301-mRNA-1">
    <property type="protein sequence ID" value="HPBE_0001772301-mRNA-1"/>
    <property type="gene ID" value="HPBE_0001772301"/>
</dbReference>
<dbReference type="PANTHER" id="PTHR21301:SF10">
    <property type="entry name" value="REVERSE TRANSCRIPTASE DOMAIN-CONTAINING PROTEIN"/>
    <property type="match status" value="1"/>
</dbReference>
<accession>A0A183G7G0</accession>
<protein>
    <submittedName>
        <fullName evidence="4">Reverse transcriptase domain-containing protein</fullName>
    </submittedName>
</protein>